<accession>A0A090T3G4</accession>
<comment type="function">
    <text evidence="5">Required for morphogenesis and for the elongation of the flagellar filament by facilitating polymerization of the flagellin monomers at the tip of growing filament. Forms a capping structure, which prevents flagellin subunits (transported through the central channel of the flagellum) from leaking out without polymerization at the distal end.</text>
</comment>
<dbReference type="Pfam" id="PF07195">
    <property type="entry name" value="FliD_C"/>
    <property type="match status" value="1"/>
</dbReference>
<evidence type="ECO:0000259" key="7">
    <source>
        <dbReference type="Pfam" id="PF07195"/>
    </source>
</evidence>
<dbReference type="InterPro" id="IPR003481">
    <property type="entry name" value="FliD_N"/>
</dbReference>
<dbReference type="Pfam" id="PF02465">
    <property type="entry name" value="FliD_N"/>
    <property type="match status" value="1"/>
</dbReference>
<dbReference type="GO" id="GO:0007155">
    <property type="term" value="P:cell adhesion"/>
    <property type="evidence" value="ECO:0007669"/>
    <property type="project" value="InterPro"/>
</dbReference>
<dbReference type="InterPro" id="IPR018247">
    <property type="entry name" value="EF_Hand_1_Ca_BS"/>
</dbReference>
<reference evidence="8 9" key="2">
    <citation type="submission" date="2014-09" db="EMBL/GenBank/DDBJ databases">
        <authorList>
            <consortium name="NBRP consortium"/>
            <person name="Sawabe T."/>
            <person name="Meirelles P."/>
            <person name="Nakanishi M."/>
            <person name="Sayaka M."/>
            <person name="Hattori M."/>
            <person name="Ohkuma M."/>
        </authorList>
    </citation>
    <scope>NUCLEOTIDE SEQUENCE [LARGE SCALE GENOMIC DNA]</scope>
    <source>
        <strain evidence="8 9">JCM 19240</strain>
    </source>
</reference>
<proteinExistence type="inferred from homology"/>
<comment type="subunit">
    <text evidence="2 5">Homopentamer.</text>
</comment>
<dbReference type="PANTHER" id="PTHR30288">
    <property type="entry name" value="FLAGELLAR CAP/ASSEMBLY PROTEIN FLID"/>
    <property type="match status" value="1"/>
</dbReference>
<evidence type="ECO:0000259" key="6">
    <source>
        <dbReference type="Pfam" id="PF02465"/>
    </source>
</evidence>
<dbReference type="OrthoDB" id="9810816at2"/>
<evidence type="ECO:0000256" key="2">
    <source>
        <dbReference type="ARBA" id="ARBA00011255"/>
    </source>
</evidence>
<sequence length="439" mass="47717">MNVDAAQLATNFATYDIQPFQTRYTQKLSSITSQTSAINQVKTALNKLEDAAYKFTKPGASVTQFSTTASSDEYIQVSTDDNPDSFDLDIYVKQLADAHQLSIVASGSSPSDVMASGGTLTVGLGGDTTINIDDADQDASGDVTYSEFVSYFNEQFDDSIQAVLVKSQGAMQVLFSAKEDGVDSQFTLTANADSGLESQFQNASDNPLQTGKDAIIAIGGKDGLELTNNTNTFEDIVQGVDITLKKVNQESDDATNVTVAEDIGATMDAIQAFITEYNKALTEIAKLTQTGNEDESRGILASDNTIRSIESQLGSLIRAEYEGSRLFELGIEIDRSGKLTLERSTFEETSSTLDIEQIFAGEQGLFSSIEARLDIYLDSSNGTLSRRLETLDNEKSRVDDALDSLETRYQTYYNRYLSQFTQLNALDSELSAVSVLFTV</sequence>
<name>A0A090T3G4_9VIBR</name>
<evidence type="ECO:0000256" key="5">
    <source>
        <dbReference type="RuleBase" id="RU362066"/>
    </source>
</evidence>
<dbReference type="GO" id="GO:0071973">
    <property type="term" value="P:bacterial-type flagellum-dependent cell motility"/>
    <property type="evidence" value="ECO:0007669"/>
    <property type="project" value="TreeGrafter"/>
</dbReference>
<evidence type="ECO:0000256" key="3">
    <source>
        <dbReference type="ARBA" id="ARBA00023054"/>
    </source>
</evidence>
<dbReference type="PANTHER" id="PTHR30288:SF0">
    <property type="entry name" value="FLAGELLAR HOOK-ASSOCIATED PROTEIN 2"/>
    <property type="match status" value="1"/>
</dbReference>
<keyword evidence="5" id="KW-0964">Secreted</keyword>
<reference evidence="8 9" key="1">
    <citation type="submission" date="2014-09" db="EMBL/GenBank/DDBJ databases">
        <title>Vibrio maritimus JCM 19240. (C210) whole genome shotgun sequence.</title>
        <authorList>
            <person name="Sawabe T."/>
            <person name="Meirelles P."/>
            <person name="Nakanishi M."/>
            <person name="Sayaka M."/>
            <person name="Hattori M."/>
            <person name="Ohkuma M."/>
        </authorList>
    </citation>
    <scope>NUCLEOTIDE SEQUENCE [LARGE SCALE GENOMIC DNA]</scope>
    <source>
        <strain evidence="8 9">JCM 19240</strain>
    </source>
</reference>
<dbReference type="GO" id="GO:0009421">
    <property type="term" value="C:bacterial-type flagellum filament cap"/>
    <property type="evidence" value="ECO:0007669"/>
    <property type="project" value="InterPro"/>
</dbReference>
<feature type="domain" description="Flagellar hook-associated protein 2 N-terminal" evidence="6">
    <location>
        <begin position="3"/>
        <end position="99"/>
    </location>
</feature>
<dbReference type="PROSITE" id="PS00018">
    <property type="entry name" value="EF_HAND_1"/>
    <property type="match status" value="1"/>
</dbReference>
<dbReference type="EMBL" id="BBMT01000005">
    <property type="protein sequence ID" value="GAL34480.1"/>
    <property type="molecule type" value="Genomic_DNA"/>
</dbReference>
<keyword evidence="4 5" id="KW-0975">Bacterial flagellum</keyword>
<evidence type="ECO:0000256" key="1">
    <source>
        <dbReference type="ARBA" id="ARBA00009764"/>
    </source>
</evidence>
<dbReference type="InterPro" id="IPR010809">
    <property type="entry name" value="FliD_C"/>
</dbReference>
<organism evidence="8 9">
    <name type="scientific">Vibrio maritimus</name>
    <dbReference type="NCBI Taxonomy" id="990268"/>
    <lineage>
        <taxon>Bacteria</taxon>
        <taxon>Pseudomonadati</taxon>
        <taxon>Pseudomonadota</taxon>
        <taxon>Gammaproteobacteria</taxon>
        <taxon>Vibrionales</taxon>
        <taxon>Vibrionaceae</taxon>
        <taxon>Vibrio</taxon>
    </lineage>
</organism>
<comment type="similarity">
    <text evidence="1 5">Belongs to the FliD family.</text>
</comment>
<keyword evidence="8" id="KW-0969">Cilium</keyword>
<protein>
    <recommendedName>
        <fullName evidence="5">Flagellar hook-associated protein 2</fullName>
        <shortName evidence="5">HAP2</shortName>
    </recommendedName>
    <alternativeName>
        <fullName evidence="5">Flagellar cap protein</fullName>
    </alternativeName>
</protein>
<keyword evidence="8" id="KW-0282">Flagellum</keyword>
<keyword evidence="8" id="KW-0966">Cell projection</keyword>
<evidence type="ECO:0000313" key="9">
    <source>
        <dbReference type="Proteomes" id="UP000029224"/>
    </source>
</evidence>
<dbReference type="InterPro" id="IPR040026">
    <property type="entry name" value="FliD"/>
</dbReference>
<evidence type="ECO:0000313" key="8">
    <source>
        <dbReference type="EMBL" id="GAL34480.1"/>
    </source>
</evidence>
<dbReference type="GO" id="GO:0005576">
    <property type="term" value="C:extracellular region"/>
    <property type="evidence" value="ECO:0007669"/>
    <property type="project" value="UniProtKB-SubCell"/>
</dbReference>
<keyword evidence="3" id="KW-0175">Coiled coil</keyword>
<comment type="caution">
    <text evidence="8">The sequence shown here is derived from an EMBL/GenBank/DDBJ whole genome shotgun (WGS) entry which is preliminary data.</text>
</comment>
<dbReference type="AlphaFoldDB" id="A0A090T3G4"/>
<evidence type="ECO:0000256" key="4">
    <source>
        <dbReference type="ARBA" id="ARBA00023143"/>
    </source>
</evidence>
<dbReference type="Proteomes" id="UP000029224">
    <property type="component" value="Unassembled WGS sequence"/>
</dbReference>
<gene>
    <name evidence="8" type="ORF">JCM19240_4030</name>
</gene>
<keyword evidence="9" id="KW-1185">Reference proteome</keyword>
<feature type="domain" description="Flagellar hook-associated protein 2 C-terminal" evidence="7">
    <location>
        <begin position="211"/>
        <end position="429"/>
    </location>
</feature>
<dbReference type="GO" id="GO:0009424">
    <property type="term" value="C:bacterial-type flagellum hook"/>
    <property type="evidence" value="ECO:0007669"/>
    <property type="project" value="UniProtKB-UniRule"/>
</dbReference>
<comment type="subcellular location">
    <subcellularLocation>
        <location evidence="5">Secreted</location>
    </subcellularLocation>
    <subcellularLocation>
        <location evidence="5">Bacterial flagellum</location>
    </subcellularLocation>
</comment>